<name>A0ABD0QFU7_CIRMR</name>
<organism evidence="2 3">
    <name type="scientific">Cirrhinus mrigala</name>
    <name type="common">Mrigala</name>
    <dbReference type="NCBI Taxonomy" id="683832"/>
    <lineage>
        <taxon>Eukaryota</taxon>
        <taxon>Metazoa</taxon>
        <taxon>Chordata</taxon>
        <taxon>Craniata</taxon>
        <taxon>Vertebrata</taxon>
        <taxon>Euteleostomi</taxon>
        <taxon>Actinopterygii</taxon>
        <taxon>Neopterygii</taxon>
        <taxon>Teleostei</taxon>
        <taxon>Ostariophysi</taxon>
        <taxon>Cypriniformes</taxon>
        <taxon>Cyprinidae</taxon>
        <taxon>Labeoninae</taxon>
        <taxon>Labeonini</taxon>
        <taxon>Cirrhinus</taxon>
    </lineage>
</organism>
<evidence type="ECO:0000313" key="2">
    <source>
        <dbReference type="EMBL" id="KAL0185038.1"/>
    </source>
</evidence>
<feature type="non-terminal residue" evidence="2">
    <location>
        <position position="65"/>
    </location>
</feature>
<dbReference type="AlphaFoldDB" id="A0ABD0QFU7"/>
<feature type="signal peptide" evidence="1">
    <location>
        <begin position="1"/>
        <end position="35"/>
    </location>
</feature>
<comment type="caution">
    <text evidence="2">The sequence shown here is derived from an EMBL/GenBank/DDBJ whole genome shotgun (WGS) entry which is preliminary data.</text>
</comment>
<keyword evidence="1" id="KW-0732">Signal</keyword>
<dbReference type="EMBL" id="JAMKFB020000009">
    <property type="protein sequence ID" value="KAL0185038.1"/>
    <property type="molecule type" value="Genomic_DNA"/>
</dbReference>
<sequence length="65" mass="6757">MTRIHSGINQQISPGMSAVFAVLCALLVPRVPVAADLNAVNCSQVKDAFADLGYSPANVPSEETA</sequence>
<reference evidence="2 3" key="1">
    <citation type="submission" date="2024-05" db="EMBL/GenBank/DDBJ databases">
        <title>Genome sequencing and assembly of Indian major carp, Cirrhinus mrigala (Hamilton, 1822).</title>
        <authorList>
            <person name="Mohindra V."/>
            <person name="Chowdhury L.M."/>
            <person name="Lal K."/>
            <person name="Jena J.K."/>
        </authorList>
    </citation>
    <scope>NUCLEOTIDE SEQUENCE [LARGE SCALE GENOMIC DNA]</scope>
    <source>
        <strain evidence="2">CM1030</strain>
        <tissue evidence="2">Blood</tissue>
    </source>
</reference>
<protein>
    <submittedName>
        <fullName evidence="2">Uncharacterized protein</fullName>
    </submittedName>
</protein>
<evidence type="ECO:0000313" key="3">
    <source>
        <dbReference type="Proteomes" id="UP001529510"/>
    </source>
</evidence>
<gene>
    <name evidence="2" type="ORF">M9458_020734</name>
</gene>
<accession>A0ABD0QFU7</accession>
<keyword evidence="3" id="KW-1185">Reference proteome</keyword>
<proteinExistence type="predicted"/>
<evidence type="ECO:0000256" key="1">
    <source>
        <dbReference type="SAM" id="SignalP"/>
    </source>
</evidence>
<feature type="chain" id="PRO_5044835257" evidence="1">
    <location>
        <begin position="36"/>
        <end position="65"/>
    </location>
</feature>
<dbReference type="Proteomes" id="UP001529510">
    <property type="component" value="Unassembled WGS sequence"/>
</dbReference>